<proteinExistence type="inferred from homology"/>
<evidence type="ECO:0000256" key="4">
    <source>
        <dbReference type="ARBA" id="ARBA00022679"/>
    </source>
</evidence>
<dbReference type="GO" id="GO:0008650">
    <property type="term" value="F:rRNA (uridine-2'-O-)-methyltransferase activity"/>
    <property type="evidence" value="ECO:0007669"/>
    <property type="project" value="TreeGrafter"/>
</dbReference>
<keyword evidence="2" id="KW-0698">rRNA processing</keyword>
<keyword evidence="3 9" id="KW-0489">Methyltransferase</keyword>
<dbReference type="PIRSF" id="PIRSF005461">
    <property type="entry name" value="23S_rRNA_mtase"/>
    <property type="match status" value="1"/>
</dbReference>
<dbReference type="InterPro" id="IPR029063">
    <property type="entry name" value="SAM-dependent_MTases_sf"/>
</dbReference>
<dbReference type="GO" id="GO:0005739">
    <property type="term" value="C:mitochondrion"/>
    <property type="evidence" value="ECO:0007669"/>
    <property type="project" value="TreeGrafter"/>
</dbReference>
<dbReference type="InterPro" id="IPR015507">
    <property type="entry name" value="rRNA-MeTfrase_E"/>
</dbReference>
<accession>A0AAN9AA13</accession>
<sequence length="263" mass="29952">MQTNFTQHYWHLRNHSEMKWNRTLILSVKLFHTSTVLHKIIPKSLKGKSKSSQDWLTRQLNDPYVKLAHQEQFRARSAFKLMEIDDRYKILQYGQVVVECGASPGAWTQVAVSRVNSLPNDKYKRQGLIIGIDLHTIHSLPGAIFLGGRDFTKQITQQQVLDILQGQKIDVVLSDMAPNASGTKKLDHENIISLAYAAFRFAVENSADDATFLCKIWAGFKDKDLVNDMKKFYGSVKTVKPPSSRSNSSEIFLLGRKFLGIKR</sequence>
<evidence type="ECO:0000256" key="2">
    <source>
        <dbReference type="ARBA" id="ARBA00022552"/>
    </source>
</evidence>
<dbReference type="PANTHER" id="PTHR10920:SF18">
    <property type="entry name" value="RRNA METHYLTRANSFERASE 2, MITOCHONDRIAL"/>
    <property type="match status" value="1"/>
</dbReference>
<evidence type="ECO:0000313" key="10">
    <source>
        <dbReference type="Proteomes" id="UP001381693"/>
    </source>
</evidence>
<feature type="domain" description="Ribosomal RNA methyltransferase FtsJ" evidence="8">
    <location>
        <begin position="73"/>
        <end position="258"/>
    </location>
</feature>
<evidence type="ECO:0000256" key="3">
    <source>
        <dbReference type="ARBA" id="ARBA00022603"/>
    </source>
</evidence>
<feature type="active site" description="Proton acceptor" evidence="7">
    <location>
        <position position="215"/>
    </location>
</feature>
<evidence type="ECO:0000313" key="9">
    <source>
        <dbReference type="EMBL" id="KAK7080168.1"/>
    </source>
</evidence>
<dbReference type="PANTHER" id="PTHR10920">
    <property type="entry name" value="RIBOSOMAL RNA METHYLTRANSFERASE"/>
    <property type="match status" value="1"/>
</dbReference>
<comment type="caution">
    <text evidence="9">The sequence shown here is derived from an EMBL/GenBank/DDBJ whole genome shotgun (WGS) entry which is preliminary data.</text>
</comment>
<organism evidence="9 10">
    <name type="scientific">Halocaridina rubra</name>
    <name type="common">Hawaiian red shrimp</name>
    <dbReference type="NCBI Taxonomy" id="373956"/>
    <lineage>
        <taxon>Eukaryota</taxon>
        <taxon>Metazoa</taxon>
        <taxon>Ecdysozoa</taxon>
        <taxon>Arthropoda</taxon>
        <taxon>Crustacea</taxon>
        <taxon>Multicrustacea</taxon>
        <taxon>Malacostraca</taxon>
        <taxon>Eumalacostraca</taxon>
        <taxon>Eucarida</taxon>
        <taxon>Decapoda</taxon>
        <taxon>Pleocyemata</taxon>
        <taxon>Caridea</taxon>
        <taxon>Atyoidea</taxon>
        <taxon>Atyidae</taxon>
        <taxon>Halocaridina</taxon>
    </lineage>
</organism>
<dbReference type="Pfam" id="PF01728">
    <property type="entry name" value="FtsJ"/>
    <property type="match status" value="1"/>
</dbReference>
<comment type="similarity">
    <text evidence="1">Belongs to the class I-like SAM-binding methyltransferase superfamily. RNA methyltransferase RlmE family.</text>
</comment>
<keyword evidence="10" id="KW-1185">Reference proteome</keyword>
<evidence type="ECO:0000256" key="5">
    <source>
        <dbReference type="ARBA" id="ARBA00022691"/>
    </source>
</evidence>
<evidence type="ECO:0000256" key="1">
    <source>
        <dbReference type="ARBA" id="ARBA00009258"/>
    </source>
</evidence>
<dbReference type="InterPro" id="IPR050082">
    <property type="entry name" value="RNA_methyltr_RlmE"/>
</dbReference>
<name>A0AAN9AA13_HALRR</name>
<evidence type="ECO:0000256" key="7">
    <source>
        <dbReference type="PIRSR" id="PIRSR005461-1"/>
    </source>
</evidence>
<keyword evidence="5 7" id="KW-0949">S-adenosyl-L-methionine</keyword>
<protein>
    <recommendedName>
        <fullName evidence="6">rRNA methyltransferase 2, mitochondrial</fullName>
    </recommendedName>
</protein>
<dbReference type="HAMAP" id="MF_01547">
    <property type="entry name" value="RNA_methyltr_E"/>
    <property type="match status" value="1"/>
</dbReference>
<dbReference type="Gene3D" id="3.40.50.150">
    <property type="entry name" value="Vaccinia Virus protein VP39"/>
    <property type="match status" value="1"/>
</dbReference>
<dbReference type="InterPro" id="IPR002877">
    <property type="entry name" value="RNA_MeTrfase_FtsJ_dom"/>
</dbReference>
<dbReference type="AlphaFoldDB" id="A0AAN9AA13"/>
<dbReference type="SUPFAM" id="SSF53335">
    <property type="entry name" value="S-adenosyl-L-methionine-dependent methyltransferases"/>
    <property type="match status" value="1"/>
</dbReference>
<dbReference type="EMBL" id="JAXCGZ010006080">
    <property type="protein sequence ID" value="KAK7080168.1"/>
    <property type="molecule type" value="Genomic_DNA"/>
</dbReference>
<reference evidence="9 10" key="1">
    <citation type="submission" date="2023-11" db="EMBL/GenBank/DDBJ databases">
        <title>Halocaridina rubra genome assembly.</title>
        <authorList>
            <person name="Smith C."/>
        </authorList>
    </citation>
    <scope>NUCLEOTIDE SEQUENCE [LARGE SCALE GENOMIC DNA]</scope>
    <source>
        <strain evidence="9">EP-1</strain>
        <tissue evidence="9">Whole</tissue>
    </source>
</reference>
<evidence type="ECO:0000256" key="6">
    <source>
        <dbReference type="ARBA" id="ARBA00041184"/>
    </source>
</evidence>
<dbReference type="Proteomes" id="UP001381693">
    <property type="component" value="Unassembled WGS sequence"/>
</dbReference>
<gene>
    <name evidence="9" type="primary">FTSJ2</name>
    <name evidence="9" type="ORF">SK128_026265</name>
</gene>
<keyword evidence="4 9" id="KW-0808">Transferase</keyword>
<evidence type="ECO:0000259" key="8">
    <source>
        <dbReference type="Pfam" id="PF01728"/>
    </source>
</evidence>